<dbReference type="Proteomes" id="UP000265800">
    <property type="component" value="Unassembled WGS sequence"/>
</dbReference>
<evidence type="ECO:0000313" key="2">
    <source>
        <dbReference type="Proteomes" id="UP000265800"/>
    </source>
</evidence>
<organism evidence="1 2">
    <name type="scientific">Meiothermus luteus</name>
    <dbReference type="NCBI Taxonomy" id="2026184"/>
    <lineage>
        <taxon>Bacteria</taxon>
        <taxon>Thermotogati</taxon>
        <taxon>Deinococcota</taxon>
        <taxon>Deinococci</taxon>
        <taxon>Thermales</taxon>
        <taxon>Thermaceae</taxon>
        <taxon>Meiothermus</taxon>
    </lineage>
</organism>
<dbReference type="Pfam" id="PF04343">
    <property type="entry name" value="DUF488"/>
    <property type="match status" value="1"/>
</dbReference>
<sequence length="115" mass="13349">MRLNNTSQLAGFSKKADLAYFLKQILGADYLHEPLLAPTEGLLKAYQKGKISWAEYEAGFLSLMRERRVEQRVDRGWFSRPTVLLCSEPTPERCHRRLVAEYLAQRWGDLEVVHL</sequence>
<dbReference type="AlphaFoldDB" id="A0A399F1N1"/>
<protein>
    <recommendedName>
        <fullName evidence="3">DUF488 domain-containing protein</fullName>
    </recommendedName>
</protein>
<evidence type="ECO:0008006" key="3">
    <source>
        <dbReference type="Google" id="ProtNLM"/>
    </source>
</evidence>
<reference evidence="1 2" key="1">
    <citation type="submission" date="2018-08" db="EMBL/GenBank/DDBJ databases">
        <title>Meiothermus luteus KCTC 52599 genome sequencing project.</title>
        <authorList>
            <person name="Da Costa M.S."/>
            <person name="Albuquerque L."/>
            <person name="Raposo P."/>
            <person name="Froufe H.J.C."/>
            <person name="Barroso C.S."/>
            <person name="Egas C."/>
        </authorList>
    </citation>
    <scope>NUCLEOTIDE SEQUENCE [LARGE SCALE GENOMIC DNA]</scope>
    <source>
        <strain evidence="1 2">KCTC 52599</strain>
    </source>
</reference>
<gene>
    <name evidence="1" type="ORF">Mlute_00376</name>
</gene>
<comment type="caution">
    <text evidence="1">The sequence shown here is derived from an EMBL/GenBank/DDBJ whole genome shotgun (WGS) entry which is preliminary data.</text>
</comment>
<accession>A0A399F1N1</accession>
<proteinExistence type="predicted"/>
<dbReference type="InterPro" id="IPR007438">
    <property type="entry name" value="DUF488"/>
</dbReference>
<keyword evidence="2" id="KW-1185">Reference proteome</keyword>
<dbReference type="EMBL" id="QWKZ01000007">
    <property type="protein sequence ID" value="RIH89169.1"/>
    <property type="molecule type" value="Genomic_DNA"/>
</dbReference>
<evidence type="ECO:0000313" key="1">
    <source>
        <dbReference type="EMBL" id="RIH89169.1"/>
    </source>
</evidence>
<name>A0A399F1N1_9DEIN</name>